<feature type="compositionally biased region" description="Polar residues" evidence="1">
    <location>
        <begin position="8"/>
        <end position="17"/>
    </location>
</feature>
<proteinExistence type="predicted"/>
<dbReference type="EMBL" id="KV417287">
    <property type="protein sequence ID" value="KZO95857.1"/>
    <property type="molecule type" value="Genomic_DNA"/>
</dbReference>
<sequence>MQHLHASTALSTKTENPQDADDTKKEDKGGSMRVASRNFSVDKRRCLGRAPYAHAPWHVESDFLVRRSGKP</sequence>
<evidence type="ECO:0000256" key="1">
    <source>
        <dbReference type="SAM" id="MobiDB-lite"/>
    </source>
</evidence>
<dbReference type="AlphaFoldDB" id="A0A167LMU3"/>
<dbReference type="Proteomes" id="UP000076738">
    <property type="component" value="Unassembled WGS sequence"/>
</dbReference>
<accession>A0A167LMU3</accession>
<feature type="compositionally biased region" description="Basic and acidic residues" evidence="1">
    <location>
        <begin position="21"/>
        <end position="30"/>
    </location>
</feature>
<protein>
    <submittedName>
        <fullName evidence="2">Uncharacterized protein</fullName>
    </submittedName>
</protein>
<feature type="region of interest" description="Disordered" evidence="1">
    <location>
        <begin position="1"/>
        <end position="37"/>
    </location>
</feature>
<organism evidence="2 3">
    <name type="scientific">Calocera viscosa (strain TUFC12733)</name>
    <dbReference type="NCBI Taxonomy" id="1330018"/>
    <lineage>
        <taxon>Eukaryota</taxon>
        <taxon>Fungi</taxon>
        <taxon>Dikarya</taxon>
        <taxon>Basidiomycota</taxon>
        <taxon>Agaricomycotina</taxon>
        <taxon>Dacrymycetes</taxon>
        <taxon>Dacrymycetales</taxon>
        <taxon>Dacrymycetaceae</taxon>
        <taxon>Calocera</taxon>
    </lineage>
</organism>
<name>A0A167LMU3_CALVF</name>
<evidence type="ECO:0000313" key="2">
    <source>
        <dbReference type="EMBL" id="KZO95857.1"/>
    </source>
</evidence>
<keyword evidence="3" id="KW-1185">Reference proteome</keyword>
<evidence type="ECO:0000313" key="3">
    <source>
        <dbReference type="Proteomes" id="UP000076738"/>
    </source>
</evidence>
<reference evidence="2 3" key="1">
    <citation type="journal article" date="2016" name="Mol. Biol. Evol.">
        <title>Comparative Genomics of Early-Diverging Mushroom-Forming Fungi Provides Insights into the Origins of Lignocellulose Decay Capabilities.</title>
        <authorList>
            <person name="Nagy L.G."/>
            <person name="Riley R."/>
            <person name="Tritt A."/>
            <person name="Adam C."/>
            <person name="Daum C."/>
            <person name="Floudas D."/>
            <person name="Sun H."/>
            <person name="Yadav J.S."/>
            <person name="Pangilinan J."/>
            <person name="Larsson K.H."/>
            <person name="Matsuura K."/>
            <person name="Barry K."/>
            <person name="Labutti K."/>
            <person name="Kuo R."/>
            <person name="Ohm R.A."/>
            <person name="Bhattacharya S.S."/>
            <person name="Shirouzu T."/>
            <person name="Yoshinaga Y."/>
            <person name="Martin F.M."/>
            <person name="Grigoriev I.V."/>
            <person name="Hibbett D.S."/>
        </authorList>
    </citation>
    <scope>NUCLEOTIDE SEQUENCE [LARGE SCALE GENOMIC DNA]</scope>
    <source>
        <strain evidence="2 3">TUFC12733</strain>
    </source>
</reference>
<gene>
    <name evidence="2" type="ORF">CALVIDRAFT_537833</name>
</gene>